<dbReference type="Pfam" id="PF00665">
    <property type="entry name" value="rve"/>
    <property type="match status" value="1"/>
</dbReference>
<keyword evidence="12" id="KW-1185">Reference proteome</keyword>
<evidence type="ECO:0000256" key="4">
    <source>
        <dbReference type="ARBA" id="ARBA00022759"/>
    </source>
</evidence>
<evidence type="ECO:0000259" key="8">
    <source>
        <dbReference type="PROSITE" id="PS50013"/>
    </source>
</evidence>
<dbReference type="Gene3D" id="3.30.70.270">
    <property type="match status" value="2"/>
</dbReference>
<feature type="compositionally biased region" description="Low complexity" evidence="7">
    <location>
        <begin position="389"/>
        <end position="405"/>
    </location>
</feature>
<dbReference type="Pfam" id="PF00078">
    <property type="entry name" value="RVT_1"/>
    <property type="match status" value="1"/>
</dbReference>
<dbReference type="SUPFAM" id="SSF56672">
    <property type="entry name" value="DNA/RNA polymerases"/>
    <property type="match status" value="1"/>
</dbReference>
<keyword evidence="2" id="KW-0548">Nucleotidyltransferase</keyword>
<dbReference type="Gene3D" id="1.10.340.70">
    <property type="match status" value="1"/>
</dbReference>
<dbReference type="PANTHER" id="PTHR37984:SF5">
    <property type="entry name" value="PROTEIN NYNRIN-LIKE"/>
    <property type="match status" value="1"/>
</dbReference>
<dbReference type="InterPro" id="IPR001584">
    <property type="entry name" value="Integrase_cat-core"/>
</dbReference>
<accession>I1CR80</accession>
<dbReference type="InterPro" id="IPR016197">
    <property type="entry name" value="Chromo-like_dom_sf"/>
</dbReference>
<dbReference type="InterPro" id="IPR050951">
    <property type="entry name" value="Retrovirus_Pol_polyprotein"/>
</dbReference>
<dbReference type="CDD" id="cd09274">
    <property type="entry name" value="RNase_HI_RT_Ty3"/>
    <property type="match status" value="1"/>
</dbReference>
<organism evidence="11 12">
    <name type="scientific">Rhizopus delemar (strain RA 99-880 / ATCC MYA-4621 / FGSC 9543 / NRRL 43880)</name>
    <name type="common">Mucormycosis agent</name>
    <name type="synonym">Rhizopus arrhizus var. delemar</name>
    <dbReference type="NCBI Taxonomy" id="246409"/>
    <lineage>
        <taxon>Eukaryota</taxon>
        <taxon>Fungi</taxon>
        <taxon>Fungi incertae sedis</taxon>
        <taxon>Mucoromycota</taxon>
        <taxon>Mucoromycotina</taxon>
        <taxon>Mucoromycetes</taxon>
        <taxon>Mucorales</taxon>
        <taxon>Mucorineae</taxon>
        <taxon>Rhizopodaceae</taxon>
        <taxon>Rhizopus</taxon>
    </lineage>
</organism>
<feature type="compositionally biased region" description="Basic residues" evidence="7">
    <location>
        <begin position="359"/>
        <end position="373"/>
    </location>
</feature>
<evidence type="ECO:0000259" key="10">
    <source>
        <dbReference type="PROSITE" id="PS50994"/>
    </source>
</evidence>
<evidence type="ECO:0000313" key="11">
    <source>
        <dbReference type="EMBL" id="EIE90960.1"/>
    </source>
</evidence>
<dbReference type="InterPro" id="IPR043502">
    <property type="entry name" value="DNA/RNA_pol_sf"/>
</dbReference>
<protein>
    <submittedName>
        <fullName evidence="11">Uncharacterized protein</fullName>
    </submittedName>
</protein>
<dbReference type="SUPFAM" id="SSF53098">
    <property type="entry name" value="Ribonuclease H-like"/>
    <property type="match status" value="1"/>
</dbReference>
<dbReference type="InterPro" id="IPR043128">
    <property type="entry name" value="Rev_trsase/Diguanyl_cyclase"/>
</dbReference>
<dbReference type="EMBL" id="CH476748">
    <property type="protein sequence ID" value="EIE90960.1"/>
    <property type="molecule type" value="Genomic_DNA"/>
</dbReference>
<dbReference type="InterPro" id="IPR012337">
    <property type="entry name" value="RNaseH-like_sf"/>
</dbReference>
<proteinExistence type="predicted"/>
<dbReference type="Gene3D" id="2.40.50.40">
    <property type="match status" value="1"/>
</dbReference>
<dbReference type="GO" id="GO:0016787">
    <property type="term" value="F:hydrolase activity"/>
    <property type="evidence" value="ECO:0007669"/>
    <property type="project" value="UniProtKB-KW"/>
</dbReference>
<keyword evidence="4" id="KW-0255">Endonuclease</keyword>
<dbReference type="GO" id="GO:0003964">
    <property type="term" value="F:RNA-directed DNA polymerase activity"/>
    <property type="evidence" value="ECO:0007669"/>
    <property type="project" value="UniProtKB-KW"/>
</dbReference>
<dbReference type="Pfam" id="PF00385">
    <property type="entry name" value="Chromo"/>
    <property type="match status" value="1"/>
</dbReference>
<dbReference type="PANTHER" id="PTHR37984">
    <property type="entry name" value="PROTEIN CBG26694"/>
    <property type="match status" value="1"/>
</dbReference>
<evidence type="ECO:0000256" key="6">
    <source>
        <dbReference type="ARBA" id="ARBA00022918"/>
    </source>
</evidence>
<dbReference type="FunFam" id="3.30.70.270:FF:000020">
    <property type="entry name" value="Transposon Tf2-6 polyprotein-like Protein"/>
    <property type="match status" value="1"/>
</dbReference>
<feature type="domain" description="Chromo" evidence="8">
    <location>
        <begin position="1479"/>
        <end position="1528"/>
    </location>
</feature>
<keyword evidence="1" id="KW-0808">Transferase</keyword>
<dbReference type="OrthoDB" id="10267344at2759"/>
<evidence type="ECO:0000259" key="9">
    <source>
        <dbReference type="PROSITE" id="PS50878"/>
    </source>
</evidence>
<dbReference type="InterPro" id="IPR036397">
    <property type="entry name" value="RNaseH_sf"/>
</dbReference>
<dbReference type="VEuPathDB" id="FungiDB:RO3G_15671"/>
<evidence type="ECO:0000256" key="2">
    <source>
        <dbReference type="ARBA" id="ARBA00022695"/>
    </source>
</evidence>
<dbReference type="Pfam" id="PF03732">
    <property type="entry name" value="Retrotrans_gag"/>
    <property type="match status" value="1"/>
</dbReference>
<dbReference type="InterPro" id="IPR041588">
    <property type="entry name" value="Integrase_H2C2"/>
</dbReference>
<reference evidence="11 12" key="1">
    <citation type="journal article" date="2009" name="PLoS Genet.">
        <title>Genomic analysis of the basal lineage fungus Rhizopus oryzae reveals a whole-genome duplication.</title>
        <authorList>
            <person name="Ma L.-J."/>
            <person name="Ibrahim A.S."/>
            <person name="Skory C."/>
            <person name="Grabherr M.G."/>
            <person name="Burger G."/>
            <person name="Butler M."/>
            <person name="Elias M."/>
            <person name="Idnurm A."/>
            <person name="Lang B.F."/>
            <person name="Sone T."/>
            <person name="Abe A."/>
            <person name="Calvo S.E."/>
            <person name="Corrochano L.M."/>
            <person name="Engels R."/>
            <person name="Fu J."/>
            <person name="Hansberg W."/>
            <person name="Kim J.-M."/>
            <person name="Kodira C.D."/>
            <person name="Koehrsen M.J."/>
            <person name="Liu B."/>
            <person name="Miranda-Saavedra D."/>
            <person name="O'Leary S."/>
            <person name="Ortiz-Castellanos L."/>
            <person name="Poulter R."/>
            <person name="Rodriguez-Romero J."/>
            <person name="Ruiz-Herrera J."/>
            <person name="Shen Y.-Q."/>
            <person name="Zeng Q."/>
            <person name="Galagan J."/>
            <person name="Birren B.W."/>
            <person name="Cuomo C.A."/>
            <person name="Wickes B.L."/>
        </authorList>
    </citation>
    <scope>NUCLEOTIDE SEQUENCE [LARGE SCALE GENOMIC DNA]</scope>
    <source>
        <strain evidence="12">RA 99-880 / ATCC MYA-4621 / FGSC 9543 / NRRL 43880</strain>
    </source>
</reference>
<feature type="domain" description="Reverse transcriptase" evidence="9">
    <location>
        <begin position="647"/>
        <end position="829"/>
    </location>
</feature>
<evidence type="ECO:0000256" key="1">
    <source>
        <dbReference type="ARBA" id="ARBA00022679"/>
    </source>
</evidence>
<dbReference type="Pfam" id="PF17921">
    <property type="entry name" value="Integrase_H2C2"/>
    <property type="match status" value="1"/>
</dbReference>
<dbReference type="SMART" id="SM00298">
    <property type="entry name" value="CHROMO"/>
    <property type="match status" value="1"/>
</dbReference>
<evidence type="ECO:0000256" key="7">
    <source>
        <dbReference type="SAM" id="MobiDB-lite"/>
    </source>
</evidence>
<dbReference type="InterPro" id="IPR041373">
    <property type="entry name" value="RT_RNaseH"/>
</dbReference>
<dbReference type="Pfam" id="PF17917">
    <property type="entry name" value="RT_RNaseH"/>
    <property type="match status" value="1"/>
</dbReference>
<dbReference type="Gene3D" id="3.30.420.10">
    <property type="entry name" value="Ribonuclease H-like superfamily/Ribonuclease H"/>
    <property type="match status" value="1"/>
</dbReference>
<dbReference type="Proteomes" id="UP000009138">
    <property type="component" value="Unassembled WGS sequence"/>
</dbReference>
<dbReference type="eggNOG" id="KOG0017">
    <property type="taxonomic scope" value="Eukaryota"/>
</dbReference>
<dbReference type="SUPFAM" id="SSF54160">
    <property type="entry name" value="Chromo domain-like"/>
    <property type="match status" value="1"/>
</dbReference>
<dbReference type="CDD" id="cd01647">
    <property type="entry name" value="RT_LTR"/>
    <property type="match status" value="1"/>
</dbReference>
<dbReference type="InterPro" id="IPR023780">
    <property type="entry name" value="Chromo_domain"/>
</dbReference>
<dbReference type="GO" id="GO:0015074">
    <property type="term" value="P:DNA integration"/>
    <property type="evidence" value="ECO:0007669"/>
    <property type="project" value="InterPro"/>
</dbReference>
<dbReference type="InterPro" id="IPR000477">
    <property type="entry name" value="RT_dom"/>
</dbReference>
<dbReference type="InterPro" id="IPR000953">
    <property type="entry name" value="Chromo/chromo_shadow_dom"/>
</dbReference>
<gene>
    <name evidence="11" type="ORF">RO3G_15671</name>
</gene>
<dbReference type="RefSeq" id="XP_067526356.1">
    <property type="nucleotide sequence ID" value="XM_067670255.1"/>
</dbReference>
<name>I1CR80_RHIO9</name>
<keyword evidence="5" id="KW-0378">Hydrolase</keyword>
<dbReference type="Gene3D" id="3.10.10.10">
    <property type="entry name" value="HIV Type 1 Reverse Transcriptase, subunit A, domain 1"/>
    <property type="match status" value="1"/>
</dbReference>
<dbReference type="PROSITE" id="PS50994">
    <property type="entry name" value="INTEGRASE"/>
    <property type="match status" value="1"/>
</dbReference>
<feature type="domain" description="Integrase catalytic" evidence="10">
    <location>
        <begin position="1188"/>
        <end position="1345"/>
    </location>
</feature>
<dbReference type="GO" id="GO:0004519">
    <property type="term" value="F:endonuclease activity"/>
    <property type="evidence" value="ECO:0007669"/>
    <property type="project" value="UniProtKB-KW"/>
</dbReference>
<dbReference type="PROSITE" id="PS50013">
    <property type="entry name" value="CHROMO_2"/>
    <property type="match status" value="1"/>
</dbReference>
<feature type="region of interest" description="Disordered" evidence="7">
    <location>
        <begin position="352"/>
        <end position="406"/>
    </location>
</feature>
<dbReference type="GO" id="GO:0003676">
    <property type="term" value="F:nucleic acid binding"/>
    <property type="evidence" value="ECO:0007669"/>
    <property type="project" value="InterPro"/>
</dbReference>
<keyword evidence="6" id="KW-0695">RNA-directed DNA polymerase</keyword>
<evidence type="ECO:0000256" key="3">
    <source>
        <dbReference type="ARBA" id="ARBA00022722"/>
    </source>
</evidence>
<sequence>MSATGNSTPATPNAPAPIDYAMELINSPEQVADAVLKETEDYASSLNELSINEDNRAISSSSEDNLLEMKNAKRVAYDLLERVRVELTRMYANPQASMDEINQGREVVQQAKYRYNGIVELYNECKKNRMHKPMLSHAGNPRSAVNKEHTAQDEWSSFNNSKISRSELPILHLSVDKKDSDPDDWKYFNTVEIFFKTFERIFRINQVNILVHWRDYMALSIGEANLDWYQETIESHSPSYSWEEAKDIIRKHFENPAKAIEMFGRLLSSKQRNNETVSDFTARFNRLAQTAQCSDSNMLARIYINSLHDDLNLHIRTVLSSNYGATFLQDINSIREVEKLASGLEVHKHQPYAASTTYKHSKGERHGFKGAKRGHSESSNGDFIKKQKSSNGHFTSSSSSDSSSSKKCLYCKDTWFKGHKCMEFFAQKNKSTVRKIEKRKQNVKKLDHPSTKAWNEFAKRQSNNKKSSTDDELEDKMQLVKFYHKTGLINLAGKDNVVKRIGITEPLELKYNGKTFHHSFEIMDFNEDDKCNVILGLDILSHLGIALTGVAHNWDDNEVIFDDSIDDTVKPNNSPAGTELERSQFIEKIHPLLAENMNIPKDAFCTVPESIIHLPTEKGKIVNHKQYPIAYKLKPVLDEAINKWLDNGTITKAPVNTAWNSPLTLADKKDANGNKTGKRPCLDPRHINALLPDDKFPIPLITDIFHELSGSSIFTTLDLTAAFHRFKIHDEDQPKTAFTYNGQQYMFVGAPFGIKFLSNVFQRVMTQIFKDMPFVRTFIDDIVIMSKNMEEHAVHVKAAIEALTRVNLVLNVDKCHFAQSCVYLLGFCISAKGSSLDTRKLTNIEEWPRPTCGTDVQRFLGVVNYFREHIPKAAMLTAPLDHLRNSKIITEKDWTPLHQTHFEAIKKVLLSNVVLSQPDLRQPFFVATDASNYGIGAVLYQEHVELTSNVDSTDVVKNDNVLKDKGKKKTTIKYIGFMARSLSKSERNYSTTKRELLAIIFALKKFHKFLWGNPFTLYTDHKALTYLHTQKYANTMMMNWFDTILDYQFKVIHLPGMDNILPDHLSRLFPTDQMLRGSEQDTRTKNGIIHTAIRAIRSNKHKKFAVKKPAQYKQCDYMTPPKNERKQLMLRAHLMGHFGAENIVKVLHNDGLHWKNMIVDAVELVKSCVACQKHNITRKGYHPLRPVYSYLPGDHWSMDLAELPTTPNDNKYLLVLLDICTRFCILRCLPNKKAKTIAGTLVQVFSDFGYPRILQSDNGTEFKNVTMKLLTESTGIDHRLISPYHPQANGSAERWVKTAKIAIAKSVQGTGQDWDFYVPSVQLFINNKVSKRLNTSPFSLMFARKMNGFEDYRKKDPKKAVPLSYEELLERIDHMNQVVFPAIKDKTDKYVENMKKQFEKHNTIVDDFKEGSHVMAKVPTMTGSLNPVYDGPYTVIRKTRGGSYVLQDEMGLLMSRDYTPSELKPIDLHNINEDNEEVYEIEGIVDHRGRGNNREFKVRWKGYSKDEDSWLTPDKITHTSTIENYMKRMGLHPQNKFKKDPVKNKPLIHKHNNEKGILHKATESLKSLYDKDTKVNQDNKYKLSKDINKTHNKHKRKAIDINDLRRSKRNRT</sequence>
<evidence type="ECO:0000256" key="5">
    <source>
        <dbReference type="ARBA" id="ARBA00022801"/>
    </source>
</evidence>
<dbReference type="InterPro" id="IPR005162">
    <property type="entry name" value="Retrotrans_gag_dom"/>
</dbReference>
<evidence type="ECO:0000313" key="12">
    <source>
        <dbReference type="Proteomes" id="UP000009138"/>
    </source>
</evidence>
<dbReference type="STRING" id="246409.I1CR80"/>
<keyword evidence="3" id="KW-0540">Nuclease</keyword>
<dbReference type="GO" id="GO:0005634">
    <property type="term" value="C:nucleus"/>
    <property type="evidence" value="ECO:0007669"/>
    <property type="project" value="UniProtKB-ARBA"/>
</dbReference>
<dbReference type="GeneID" id="93622636"/>
<dbReference type="PROSITE" id="PS50878">
    <property type="entry name" value="RT_POL"/>
    <property type="match status" value="1"/>
</dbReference>
<dbReference type="InParanoid" id="I1CR80"/>